<keyword evidence="2" id="KW-1185">Reference proteome</keyword>
<reference evidence="1 2" key="1">
    <citation type="submission" date="2024-04" db="EMBL/GenBank/DDBJ databases">
        <title>Phyllosticta paracitricarpa is synonymous to the EU quarantine fungus P. citricarpa based on phylogenomic analyses.</title>
        <authorList>
            <consortium name="Lawrence Berkeley National Laboratory"/>
            <person name="Van Ingen-Buijs V.A."/>
            <person name="Van Westerhoven A.C."/>
            <person name="Haridas S."/>
            <person name="Skiadas P."/>
            <person name="Martin F."/>
            <person name="Groenewald J.Z."/>
            <person name="Crous P.W."/>
            <person name="Seidl M.F."/>
        </authorList>
    </citation>
    <scope>NUCLEOTIDE SEQUENCE [LARGE SCALE GENOMIC DNA]</scope>
    <source>
        <strain evidence="1 2">CBS 123371</strain>
    </source>
</reference>
<dbReference type="EMBL" id="JBBPHU010000002">
    <property type="protein sequence ID" value="KAK7522521.1"/>
    <property type="molecule type" value="Genomic_DNA"/>
</dbReference>
<proteinExistence type="predicted"/>
<sequence length="213" mass="23843">MCTTRVFVFSSELRHERTCSPLSGGCLPNNYNYRRRGYRASFLSQEQVMPKKAGCATLSDPLSIFPSRRGGMHGRSTFSKSTDPWNQTSVSLRVFNPLPAMLGTIPWDFDNPFSSSGAVFFPWDRVLPPTNQTLFTPAAARHTTASVSLNWGKLLGIETDGSTRAKERQGLEYCRTGNFFCLCSGDVGAVMDCLGRPFSFLWTTFSFSLFFFF</sequence>
<name>A0ABR1KWN9_9PEZI</name>
<organism evidence="1 2">
    <name type="scientific">Phyllosticta citriasiana</name>
    <dbReference type="NCBI Taxonomy" id="595635"/>
    <lineage>
        <taxon>Eukaryota</taxon>
        <taxon>Fungi</taxon>
        <taxon>Dikarya</taxon>
        <taxon>Ascomycota</taxon>
        <taxon>Pezizomycotina</taxon>
        <taxon>Dothideomycetes</taxon>
        <taxon>Dothideomycetes incertae sedis</taxon>
        <taxon>Botryosphaeriales</taxon>
        <taxon>Phyllostictaceae</taxon>
        <taxon>Phyllosticta</taxon>
    </lineage>
</organism>
<dbReference type="Proteomes" id="UP001363622">
    <property type="component" value="Unassembled WGS sequence"/>
</dbReference>
<accession>A0ABR1KWN9</accession>
<gene>
    <name evidence="1" type="ORF">IWZ03DRAFT_371487</name>
</gene>
<comment type="caution">
    <text evidence="1">The sequence shown here is derived from an EMBL/GenBank/DDBJ whole genome shotgun (WGS) entry which is preliminary data.</text>
</comment>
<protein>
    <submittedName>
        <fullName evidence="1">Uncharacterized protein</fullName>
    </submittedName>
</protein>
<evidence type="ECO:0000313" key="1">
    <source>
        <dbReference type="EMBL" id="KAK7522521.1"/>
    </source>
</evidence>
<feature type="non-terminal residue" evidence="1">
    <location>
        <position position="213"/>
    </location>
</feature>
<evidence type="ECO:0000313" key="2">
    <source>
        <dbReference type="Proteomes" id="UP001363622"/>
    </source>
</evidence>